<feature type="transmembrane region" description="Helical" evidence="1">
    <location>
        <begin position="78"/>
        <end position="104"/>
    </location>
</feature>
<dbReference type="EMBL" id="CAJMWX010001455">
    <property type="protein sequence ID" value="CAE6489551.1"/>
    <property type="molecule type" value="Genomic_DNA"/>
</dbReference>
<feature type="transmembrane region" description="Helical" evidence="1">
    <location>
        <begin position="50"/>
        <end position="72"/>
    </location>
</feature>
<evidence type="ECO:0008006" key="4">
    <source>
        <dbReference type="Google" id="ProtNLM"/>
    </source>
</evidence>
<dbReference type="PANTHER" id="PTHR38848:SF3">
    <property type="entry name" value="G-PROTEIN COUPLED RECEPTORS FAMILY 3 PROFILE DOMAIN-CONTAINING PROTEIN"/>
    <property type="match status" value="1"/>
</dbReference>
<reference evidence="2" key="1">
    <citation type="submission" date="2021-01" db="EMBL/GenBank/DDBJ databases">
        <authorList>
            <person name="Kaushik A."/>
        </authorList>
    </citation>
    <scope>NUCLEOTIDE SEQUENCE</scope>
    <source>
        <strain evidence="2">AG4-R118</strain>
    </source>
</reference>
<feature type="transmembrane region" description="Helical" evidence="1">
    <location>
        <begin position="168"/>
        <end position="188"/>
    </location>
</feature>
<sequence length="369" mass="41639">MVVVSPPMSTNATFATARRCSVLAFCFARRTTGESFFSWQTWSSMSWPRLCVLLVFLDSWLFLFSTGILIGGVGMSSTFINCALGIYACILLYAGSKILIYWFLIEKVHVVWGGTHQPRLRSKVYWGCLLTMAPYAVIVILMFIGRVAYFRDDRACIIGLQKYASLSLLIYDLYINIFLTGMFLWPLFRSRLSNPKIKKMALRTLVAAFAALTTSTINIAVLTIMHGQQLGWTTPPRAVPRIRDQGIKSPGYIAQDQVSTIRRTGNVTEPVVFGKPPGRRSKSLISKIGDVLKSKKDDERDDRRHQMSVQVTITTEQQGDIMMNDVKYVPRSESINESIGTSRMDLEKGEIDEEERRNVVELPGHGKRV</sequence>
<feature type="transmembrane region" description="Helical" evidence="1">
    <location>
        <begin position="124"/>
        <end position="148"/>
    </location>
</feature>
<keyword evidence="1" id="KW-0812">Transmembrane</keyword>
<keyword evidence="1" id="KW-1133">Transmembrane helix</keyword>
<accession>A0A8H3CMQ2</accession>
<dbReference type="AlphaFoldDB" id="A0A8H3CMQ2"/>
<feature type="transmembrane region" description="Helical" evidence="1">
    <location>
        <begin position="200"/>
        <end position="225"/>
    </location>
</feature>
<name>A0A8H3CMQ2_9AGAM</name>
<organism evidence="2 3">
    <name type="scientific">Rhizoctonia solani</name>
    <dbReference type="NCBI Taxonomy" id="456999"/>
    <lineage>
        <taxon>Eukaryota</taxon>
        <taxon>Fungi</taxon>
        <taxon>Dikarya</taxon>
        <taxon>Basidiomycota</taxon>
        <taxon>Agaricomycotina</taxon>
        <taxon>Agaricomycetes</taxon>
        <taxon>Cantharellales</taxon>
        <taxon>Ceratobasidiaceae</taxon>
        <taxon>Rhizoctonia</taxon>
    </lineage>
</organism>
<evidence type="ECO:0000313" key="2">
    <source>
        <dbReference type="EMBL" id="CAE6489551.1"/>
    </source>
</evidence>
<protein>
    <recommendedName>
        <fullName evidence="4">Transmembrane protein</fullName>
    </recommendedName>
</protein>
<evidence type="ECO:0000313" key="3">
    <source>
        <dbReference type="Proteomes" id="UP000663888"/>
    </source>
</evidence>
<gene>
    <name evidence="2" type="ORF">RDB_LOCUS137220</name>
</gene>
<evidence type="ECO:0000256" key="1">
    <source>
        <dbReference type="SAM" id="Phobius"/>
    </source>
</evidence>
<proteinExistence type="predicted"/>
<keyword evidence="1" id="KW-0472">Membrane</keyword>
<dbReference type="PANTHER" id="PTHR38848">
    <property type="entry name" value="G-PROTEIN COUPLED RECEPTORS FAMILY 3 PROFILE DOMAIN-CONTAINING PROTEIN"/>
    <property type="match status" value="1"/>
</dbReference>
<comment type="caution">
    <text evidence="2">The sequence shown here is derived from an EMBL/GenBank/DDBJ whole genome shotgun (WGS) entry which is preliminary data.</text>
</comment>
<dbReference type="Proteomes" id="UP000663888">
    <property type="component" value="Unassembled WGS sequence"/>
</dbReference>